<keyword evidence="7" id="KW-1185">Reference proteome</keyword>
<dbReference type="EMBL" id="CP045798">
    <property type="protein sequence ID" value="QNB48355.1"/>
    <property type="molecule type" value="Genomic_DNA"/>
</dbReference>
<evidence type="ECO:0000313" key="7">
    <source>
        <dbReference type="Proteomes" id="UP000515847"/>
    </source>
</evidence>
<keyword evidence="5" id="KW-0233">DNA recombination</keyword>
<dbReference type="Pfam" id="PF00872">
    <property type="entry name" value="Transposase_mut"/>
    <property type="match status" value="1"/>
</dbReference>
<comment type="similarity">
    <text evidence="2">Belongs to the transposase mutator family.</text>
</comment>
<accession>A0A7G6E8F1</accession>
<dbReference type="GO" id="GO:0006313">
    <property type="term" value="P:DNA transposition"/>
    <property type="evidence" value="ECO:0007669"/>
    <property type="project" value="InterPro"/>
</dbReference>
<keyword evidence="4" id="KW-0238">DNA-binding</keyword>
<evidence type="ECO:0000256" key="5">
    <source>
        <dbReference type="ARBA" id="ARBA00023172"/>
    </source>
</evidence>
<evidence type="ECO:0000256" key="1">
    <source>
        <dbReference type="ARBA" id="ARBA00002190"/>
    </source>
</evidence>
<name>A0A7G6E8F1_THEFR</name>
<organism evidence="6 7">
    <name type="scientific">Thermanaerosceptrum fracticalcis</name>
    <dbReference type="NCBI Taxonomy" id="1712410"/>
    <lineage>
        <taxon>Bacteria</taxon>
        <taxon>Bacillati</taxon>
        <taxon>Bacillota</taxon>
        <taxon>Clostridia</taxon>
        <taxon>Eubacteriales</taxon>
        <taxon>Peptococcaceae</taxon>
        <taxon>Thermanaerosceptrum</taxon>
    </lineage>
</organism>
<dbReference type="Proteomes" id="UP000515847">
    <property type="component" value="Chromosome"/>
</dbReference>
<dbReference type="InterPro" id="IPR001207">
    <property type="entry name" value="Transposase_mutator"/>
</dbReference>
<sequence length="58" mass="6855">MQLCVIHQICNSLKYVSYKDQKLLIADLKNAYQALTLEEAEYNFEEFKKKNGVKSILW</sequence>
<evidence type="ECO:0000313" key="6">
    <source>
        <dbReference type="EMBL" id="QNB48355.1"/>
    </source>
</evidence>
<keyword evidence="3" id="KW-0815">Transposition</keyword>
<dbReference type="GO" id="GO:0004803">
    <property type="term" value="F:transposase activity"/>
    <property type="evidence" value="ECO:0007669"/>
    <property type="project" value="InterPro"/>
</dbReference>
<gene>
    <name evidence="6" type="ORF">BR63_08715</name>
</gene>
<dbReference type="GO" id="GO:0003677">
    <property type="term" value="F:DNA binding"/>
    <property type="evidence" value="ECO:0007669"/>
    <property type="project" value="UniProtKB-KW"/>
</dbReference>
<proteinExistence type="inferred from homology"/>
<dbReference type="KEGG" id="tfr:BR63_08715"/>
<reference evidence="6 7" key="1">
    <citation type="journal article" date="2019" name="Front. Microbiol.">
        <title>Thermoanaerosceptrum fracticalcis gen. nov. sp. nov., a Novel Fumarate-Fermenting Microorganism From a Deep Fractured Carbonate Aquifer of the US Great Basin.</title>
        <authorList>
            <person name="Hamilton-Brehm S.D."/>
            <person name="Stewart L.E."/>
            <person name="Zavarin M."/>
            <person name="Caldwell M."/>
            <person name="Lawson P.A."/>
            <person name="Onstott T.C."/>
            <person name="Grzymski J."/>
            <person name="Neveux I."/>
            <person name="Lollar B.S."/>
            <person name="Russell C.E."/>
            <person name="Moser D.P."/>
        </authorList>
    </citation>
    <scope>NUCLEOTIDE SEQUENCE [LARGE SCALE GENOMIC DNA]</scope>
    <source>
        <strain evidence="6 7">DRI-13</strain>
    </source>
</reference>
<protein>
    <submittedName>
        <fullName evidence="6">Uncharacterized protein</fullName>
    </submittedName>
</protein>
<evidence type="ECO:0000256" key="4">
    <source>
        <dbReference type="ARBA" id="ARBA00023125"/>
    </source>
</evidence>
<comment type="function">
    <text evidence="1">Required for the transposition of the insertion element.</text>
</comment>
<evidence type="ECO:0000256" key="3">
    <source>
        <dbReference type="ARBA" id="ARBA00022578"/>
    </source>
</evidence>
<evidence type="ECO:0000256" key="2">
    <source>
        <dbReference type="ARBA" id="ARBA00010961"/>
    </source>
</evidence>
<dbReference type="AlphaFoldDB" id="A0A7G6E8F1"/>